<evidence type="ECO:0000313" key="3">
    <source>
        <dbReference type="WBParaSite" id="SCUD_0001461601-mRNA-1"/>
    </source>
</evidence>
<reference evidence="1 2" key="2">
    <citation type="submission" date="2018-11" db="EMBL/GenBank/DDBJ databases">
        <authorList>
            <consortium name="Pathogen Informatics"/>
        </authorList>
    </citation>
    <scope>NUCLEOTIDE SEQUENCE [LARGE SCALE GENOMIC DNA]</scope>
    <source>
        <strain evidence="1">Dakar</strain>
        <strain evidence="2">Dakar, Senegal</strain>
    </source>
</reference>
<name>A0A183KHW1_9TREM</name>
<keyword evidence="2" id="KW-1185">Reference proteome</keyword>
<sequence>MHLLLYRVLSEILDNNPSKRAKLTSSLSLLDVTTNQHSKSISNDETTRKLLKENRAKKLSELAKQINEGSAHKNLVDVLENQTEQIRLNNLEKRDEFEQKLVNQNKEACTYVICETVNIIEYFLLCNSNLPGISLCIRILTKYFLFENY</sequence>
<dbReference type="WBParaSite" id="SCUD_0001461601-mRNA-1">
    <property type="protein sequence ID" value="SCUD_0001461601-mRNA-1"/>
    <property type="gene ID" value="SCUD_0001461601"/>
</dbReference>
<accession>A0A183KHW1</accession>
<gene>
    <name evidence="1" type="ORF">SCUD_LOCUS14613</name>
</gene>
<dbReference type="Proteomes" id="UP000279833">
    <property type="component" value="Unassembled WGS sequence"/>
</dbReference>
<dbReference type="STRING" id="6186.A0A183KHW1"/>
<dbReference type="EMBL" id="UZAK01036864">
    <property type="protein sequence ID" value="VDP56909.1"/>
    <property type="molecule type" value="Genomic_DNA"/>
</dbReference>
<protein>
    <submittedName>
        <fullName evidence="3">Mcm10 domain-containing protein</fullName>
    </submittedName>
</protein>
<dbReference type="AlphaFoldDB" id="A0A183KHW1"/>
<reference evidence="3" key="1">
    <citation type="submission" date="2016-06" db="UniProtKB">
        <authorList>
            <consortium name="WormBaseParasite"/>
        </authorList>
    </citation>
    <scope>IDENTIFICATION</scope>
</reference>
<organism evidence="3">
    <name type="scientific">Schistosoma curassoni</name>
    <dbReference type="NCBI Taxonomy" id="6186"/>
    <lineage>
        <taxon>Eukaryota</taxon>
        <taxon>Metazoa</taxon>
        <taxon>Spiralia</taxon>
        <taxon>Lophotrochozoa</taxon>
        <taxon>Platyhelminthes</taxon>
        <taxon>Trematoda</taxon>
        <taxon>Digenea</taxon>
        <taxon>Strigeidida</taxon>
        <taxon>Schistosomatoidea</taxon>
        <taxon>Schistosomatidae</taxon>
        <taxon>Schistosoma</taxon>
    </lineage>
</organism>
<proteinExistence type="predicted"/>
<evidence type="ECO:0000313" key="2">
    <source>
        <dbReference type="Proteomes" id="UP000279833"/>
    </source>
</evidence>
<evidence type="ECO:0000313" key="1">
    <source>
        <dbReference type="EMBL" id="VDP56909.1"/>
    </source>
</evidence>